<name>A0A151ARJ2_9CLOT</name>
<sequence>MGTRTVIPFGPQHPVLPEPIHLDLVLEDETVIEAIPSIGYVHRGLEKLVEKKDFQQYVFVAERVCGICSFMHGMGYCMAIEDIMGVKIPERAEFLRTIWAELSRIHSHLLWLGLAADAFGFESLFMHSWRLREQILDIFEETTGGRVIFSVCDIGGVRKDIDSEMLRKIDDILDKLKDEIEDITKVFLKDSSVKHRTKGVGILSKEMAYELGAVGPMARGSGNSIDMRTLGYGAYRNIKFEPITETSGDCYARMWVRIKEVFQSIDIIKQCISLIPKGDISIKVKGNPKGESFIRLEQPRGEVLYYVKANGTKFLDRVRVRTPTFANLPALLETLKGCALADVPVLIVSMDPCISCTER</sequence>
<dbReference type="InterPro" id="IPR001501">
    <property type="entry name" value="Ni-dep_hyd_lsu"/>
</dbReference>
<dbReference type="GO" id="GO:0008901">
    <property type="term" value="F:ferredoxin hydrogenase activity"/>
    <property type="evidence" value="ECO:0007669"/>
    <property type="project" value="InterPro"/>
</dbReference>
<evidence type="ECO:0000259" key="4">
    <source>
        <dbReference type="Pfam" id="PF00346"/>
    </source>
</evidence>
<dbReference type="SUPFAM" id="SSF56762">
    <property type="entry name" value="HydB/Nqo4-like"/>
    <property type="match status" value="1"/>
</dbReference>
<dbReference type="GO" id="GO:0016829">
    <property type="term" value="F:lyase activity"/>
    <property type="evidence" value="ECO:0007669"/>
    <property type="project" value="UniProtKB-KW"/>
</dbReference>
<evidence type="ECO:0000256" key="2">
    <source>
        <dbReference type="PIRSR" id="PIRSR601501-1"/>
    </source>
</evidence>
<dbReference type="InterPro" id="IPR052197">
    <property type="entry name" value="ComplexI_49kDa-like"/>
</dbReference>
<feature type="binding site" evidence="2">
    <location>
        <position position="68"/>
    </location>
    <ligand>
        <name>Ni(2+)</name>
        <dbReference type="ChEBI" id="CHEBI:49786"/>
    </ligand>
</feature>
<feature type="binding site" evidence="2">
    <location>
        <position position="353"/>
    </location>
    <ligand>
        <name>Ni(2+)</name>
        <dbReference type="ChEBI" id="CHEBI:49786"/>
    </ligand>
</feature>
<evidence type="ECO:0000313" key="6">
    <source>
        <dbReference type="Proteomes" id="UP000075374"/>
    </source>
</evidence>
<keyword evidence="3" id="KW-0520">NAD</keyword>
<feature type="binding site" evidence="2">
    <location>
        <position position="320"/>
    </location>
    <ligand>
        <name>Mg(2+)</name>
        <dbReference type="ChEBI" id="CHEBI:18420"/>
    </ligand>
</feature>
<dbReference type="InterPro" id="IPR018194">
    <property type="entry name" value="Ni-dep_hyd_lsu_Ni_BS"/>
</dbReference>
<keyword evidence="2" id="KW-0533">Nickel</keyword>
<evidence type="ECO:0000256" key="1">
    <source>
        <dbReference type="ARBA" id="ARBA00023002"/>
    </source>
</evidence>
<dbReference type="PATRIC" id="fig|1121305.3.peg.165"/>
<dbReference type="PANTHER" id="PTHR43485:SF1">
    <property type="entry name" value="FORMATE HYDROGENLYASE SUBUNIT 5-RELATED"/>
    <property type="match status" value="1"/>
</dbReference>
<feature type="binding site" evidence="2">
    <location>
        <position position="46"/>
    </location>
    <ligand>
        <name>Mg(2+)</name>
        <dbReference type="ChEBI" id="CHEBI:18420"/>
    </ligand>
</feature>
<keyword evidence="2" id="KW-0460">Magnesium</keyword>
<dbReference type="STRING" id="1121305.CLCOL_01690"/>
<keyword evidence="5" id="KW-0456">Lyase</keyword>
<keyword evidence="3" id="KW-1278">Translocase</keyword>
<dbReference type="Proteomes" id="UP000075374">
    <property type="component" value="Unassembled WGS sequence"/>
</dbReference>
<feature type="domain" description="NADH-quinone oxidoreductase subunit D" evidence="4">
    <location>
        <begin position="287"/>
        <end position="359"/>
    </location>
</feature>
<dbReference type="InterPro" id="IPR014029">
    <property type="entry name" value="NADH_UbQ_OxRdtase_49kDa_CS"/>
</dbReference>
<organism evidence="5 6">
    <name type="scientific">Clostridium colicanis DSM 13634</name>
    <dbReference type="NCBI Taxonomy" id="1121305"/>
    <lineage>
        <taxon>Bacteria</taxon>
        <taxon>Bacillati</taxon>
        <taxon>Bacillota</taxon>
        <taxon>Clostridia</taxon>
        <taxon>Eubacteriales</taxon>
        <taxon>Clostridiaceae</taxon>
        <taxon>Clostridium</taxon>
    </lineage>
</organism>
<keyword evidence="1" id="KW-0560">Oxidoreductase</keyword>
<dbReference type="GO" id="GO:0016651">
    <property type="term" value="F:oxidoreductase activity, acting on NAD(P)H"/>
    <property type="evidence" value="ECO:0007669"/>
    <property type="project" value="InterPro"/>
</dbReference>
<gene>
    <name evidence="5" type="primary">hycE</name>
    <name evidence="5" type="ORF">CLCOL_01690</name>
</gene>
<dbReference type="AlphaFoldDB" id="A0A151ARJ2"/>
<keyword evidence="6" id="KW-1185">Reference proteome</keyword>
<dbReference type="Gene3D" id="1.10.645.10">
    <property type="entry name" value="Cytochrome-c3 Hydrogenase, chain B"/>
    <property type="match status" value="1"/>
</dbReference>
<feature type="binding site" evidence="2">
    <location>
        <position position="68"/>
    </location>
    <ligand>
        <name>Fe cation</name>
        <dbReference type="ChEBI" id="CHEBI:24875"/>
    </ligand>
</feature>
<comment type="caution">
    <text evidence="5">The sequence shown here is derived from an EMBL/GenBank/DDBJ whole genome shotgun (WGS) entry which is preliminary data.</text>
</comment>
<dbReference type="GO" id="GO:0048038">
    <property type="term" value="F:quinone binding"/>
    <property type="evidence" value="ECO:0007669"/>
    <property type="project" value="InterPro"/>
</dbReference>
<feature type="binding site" evidence="2">
    <location>
        <position position="356"/>
    </location>
    <ligand>
        <name>Fe cation</name>
        <dbReference type="ChEBI" id="CHEBI:24875"/>
    </ligand>
</feature>
<comment type="similarity">
    <text evidence="3">Belongs to the complex I 49 kDa subunit family.</text>
</comment>
<dbReference type="Pfam" id="PF00374">
    <property type="entry name" value="NiFeSe_Hases"/>
    <property type="match status" value="1"/>
</dbReference>
<comment type="cofactor">
    <cofactor evidence="2">
        <name>Ni(2+)</name>
        <dbReference type="ChEBI" id="CHEBI:49786"/>
    </cofactor>
</comment>
<dbReference type="Pfam" id="PF00346">
    <property type="entry name" value="Complex1_49kDa"/>
    <property type="match status" value="2"/>
</dbReference>
<dbReference type="RefSeq" id="WP_061857115.1">
    <property type="nucleotide sequence ID" value="NZ_LTBB01000001.1"/>
</dbReference>
<accession>A0A151ARJ2</accession>
<dbReference type="PROSITE" id="PS00507">
    <property type="entry name" value="NI_HGENASE_L_1"/>
    <property type="match status" value="1"/>
</dbReference>
<dbReference type="InterPro" id="IPR001135">
    <property type="entry name" value="NADH_Q_OxRdtase_suD"/>
</dbReference>
<dbReference type="PROSITE" id="PS00535">
    <property type="entry name" value="COMPLEX1_49K"/>
    <property type="match status" value="1"/>
</dbReference>
<dbReference type="EMBL" id="LTBB01000001">
    <property type="protein sequence ID" value="KYH30225.1"/>
    <property type="molecule type" value="Genomic_DNA"/>
</dbReference>
<dbReference type="GO" id="GO:0016151">
    <property type="term" value="F:nickel cation binding"/>
    <property type="evidence" value="ECO:0007669"/>
    <property type="project" value="InterPro"/>
</dbReference>
<protein>
    <submittedName>
        <fullName evidence="5">Formate hydrogenlyase subunit 5</fullName>
    </submittedName>
</protein>
<proteinExistence type="inferred from homology"/>
<dbReference type="GO" id="GO:0051287">
    <property type="term" value="F:NAD binding"/>
    <property type="evidence" value="ECO:0007669"/>
    <property type="project" value="InterPro"/>
</dbReference>
<keyword evidence="3" id="KW-0813">Transport</keyword>
<dbReference type="PANTHER" id="PTHR43485">
    <property type="entry name" value="HYDROGENASE-4 COMPONENT G"/>
    <property type="match status" value="1"/>
</dbReference>
<keyword evidence="2" id="KW-0408">Iron</keyword>
<reference evidence="5 6" key="1">
    <citation type="submission" date="2016-02" db="EMBL/GenBank/DDBJ databases">
        <title>Genome sequence of Clostridium colicanis DSM 13634.</title>
        <authorList>
            <person name="Poehlein A."/>
            <person name="Daniel R."/>
        </authorList>
    </citation>
    <scope>NUCLEOTIDE SEQUENCE [LARGE SCALE GENOMIC DNA]</scope>
    <source>
        <strain evidence="5 6">DSM 13634</strain>
    </source>
</reference>
<comment type="cofactor">
    <cofactor evidence="2">
        <name>Fe cation</name>
        <dbReference type="ChEBI" id="CHEBI:24875"/>
    </cofactor>
</comment>
<keyword evidence="2" id="KW-0479">Metal-binding</keyword>
<evidence type="ECO:0000313" key="5">
    <source>
        <dbReference type="EMBL" id="KYH30225.1"/>
    </source>
</evidence>
<feature type="domain" description="NADH-quinone oxidoreductase subunit D" evidence="4">
    <location>
        <begin position="120"/>
        <end position="283"/>
    </location>
</feature>
<feature type="binding site" evidence="2">
    <location>
        <position position="65"/>
    </location>
    <ligand>
        <name>Ni(2+)</name>
        <dbReference type="ChEBI" id="CHEBI:49786"/>
    </ligand>
</feature>
<dbReference type="InterPro" id="IPR029014">
    <property type="entry name" value="NiFe-Hase_large"/>
</dbReference>
<evidence type="ECO:0000256" key="3">
    <source>
        <dbReference type="RuleBase" id="RU003685"/>
    </source>
</evidence>